<dbReference type="InterPro" id="IPR025282">
    <property type="entry name" value="DUF4214"/>
</dbReference>
<proteinExistence type="predicted"/>
<gene>
    <name evidence="3" type="ORF">QJT80_13400</name>
</gene>
<organism evidence="3">
    <name type="scientific">Candidatus Thiocaldithrix dubininis</name>
    <dbReference type="NCBI Taxonomy" id="3080823"/>
    <lineage>
        <taxon>Bacteria</taxon>
        <taxon>Pseudomonadati</taxon>
        <taxon>Pseudomonadota</taxon>
        <taxon>Gammaproteobacteria</taxon>
        <taxon>Thiotrichales</taxon>
        <taxon>Thiotrichaceae</taxon>
        <taxon>Candidatus Thiocaldithrix</taxon>
    </lineage>
</organism>
<protein>
    <submittedName>
        <fullName evidence="3">DUF4214 domain-containing protein</fullName>
    </submittedName>
</protein>
<dbReference type="AlphaFoldDB" id="A0AA95H8X5"/>
<evidence type="ECO:0000256" key="1">
    <source>
        <dbReference type="SAM" id="Coils"/>
    </source>
</evidence>
<feature type="domain" description="DUF4214" evidence="2">
    <location>
        <begin position="18"/>
        <end position="60"/>
    </location>
</feature>
<sequence>MSNQYLSLNQILALPIDDFIEFCYSKILLRASDKDGYLYYYNRLQNGYSRISIIEQFCQTENSSVYELKNIKYHLIIYRILKKPIIGFMLEKILEILRINVEFLYKGYRKCSVIQGEIIKKEISICLSGFKIISEESIESSQVNNENIKNDIKFIIQEIQELKRNYQSDQNNFIELLTSKLNDIHFQSNLILPKNRLENSNISNLFNYSKNKELELIDFIQKANGERKISNSSPDLLNIYLSKVFQKDEFLRKVKKLNEIGKYSALYYNNIHYLDKIEKIKTS</sequence>
<dbReference type="Pfam" id="PF13946">
    <property type="entry name" value="DUF4214"/>
    <property type="match status" value="1"/>
</dbReference>
<dbReference type="Proteomes" id="UP001300672">
    <property type="component" value="Chromosome"/>
</dbReference>
<dbReference type="KEGG" id="tdu:QJT80_13400"/>
<evidence type="ECO:0000313" key="3">
    <source>
        <dbReference type="EMBL" id="WGZ90469.1"/>
    </source>
</evidence>
<reference evidence="3" key="2">
    <citation type="submission" date="2023-04" db="EMBL/GenBank/DDBJ databases">
        <authorList>
            <person name="Beletskiy A.V."/>
            <person name="Mardanov A.V."/>
            <person name="Ravin N.V."/>
        </authorList>
    </citation>
    <scope>NUCLEOTIDE SEQUENCE</scope>
    <source>
        <strain evidence="3">GKL-01</strain>
    </source>
</reference>
<name>A0AA95H8X5_9GAMM</name>
<accession>A0AA95H8X5</accession>
<keyword evidence="1" id="KW-0175">Coiled coil</keyword>
<dbReference type="EMBL" id="CP124755">
    <property type="protein sequence ID" value="WGZ90469.1"/>
    <property type="molecule type" value="Genomic_DNA"/>
</dbReference>
<reference evidence="3" key="1">
    <citation type="journal article" date="2023" name="Int. J. Mol. Sci.">
        <title>Metagenomics Revealed a New Genus 'Candidatus Thiocaldithrix dubininis' gen. nov., sp. nov. and a New Species 'Candidatus Thiothrix putei' sp. nov. in the Family Thiotrichaceae, Some Members of Which Have Traits of Both Na+- and H+-Motive Energetics.</title>
        <authorList>
            <person name="Ravin N.V."/>
            <person name="Muntyan M.S."/>
            <person name="Smolyakov D.D."/>
            <person name="Rudenko T.S."/>
            <person name="Beletsky A.V."/>
            <person name="Mardanov A.V."/>
            <person name="Grabovich M.Y."/>
        </authorList>
    </citation>
    <scope>NUCLEOTIDE SEQUENCE</scope>
    <source>
        <strain evidence="3">GKL-01</strain>
    </source>
</reference>
<feature type="coiled-coil region" evidence="1">
    <location>
        <begin position="145"/>
        <end position="172"/>
    </location>
</feature>
<evidence type="ECO:0000259" key="2">
    <source>
        <dbReference type="Pfam" id="PF13946"/>
    </source>
</evidence>